<proteinExistence type="predicted"/>
<dbReference type="SUPFAM" id="SSF48056">
    <property type="entry name" value="Di-copper centre-containing domain"/>
    <property type="match status" value="1"/>
</dbReference>
<dbReference type="PANTHER" id="PTHR11474:SF125">
    <property type="entry name" value="N-ACETYL-6-HYDROXYTRYPTOPHAN OXIDASE IVOB-RELATED"/>
    <property type="match status" value="1"/>
</dbReference>
<keyword evidence="1" id="KW-0479">Metal-binding</keyword>
<keyword evidence="2" id="KW-0560">Oxidoreductase</keyword>
<dbReference type="AlphaFoldDB" id="A0A6H0XRQ1"/>
<dbReference type="GO" id="GO:0046872">
    <property type="term" value="F:metal ion binding"/>
    <property type="evidence" value="ECO:0007669"/>
    <property type="project" value="UniProtKB-KW"/>
</dbReference>
<dbReference type="GO" id="GO:0016491">
    <property type="term" value="F:oxidoreductase activity"/>
    <property type="evidence" value="ECO:0007669"/>
    <property type="project" value="UniProtKB-KW"/>
</dbReference>
<reference evidence="4 5" key="1">
    <citation type="journal article" date="2016" name="Sci. Rep.">
        <title>Peltaster fructicola genome reveals evolution from an invasive phytopathogen to an ectophytic parasite.</title>
        <authorList>
            <person name="Xu C."/>
            <person name="Chen H."/>
            <person name="Gleason M.L."/>
            <person name="Xu J.R."/>
            <person name="Liu H."/>
            <person name="Zhang R."/>
            <person name="Sun G."/>
        </authorList>
    </citation>
    <scope>NUCLEOTIDE SEQUENCE [LARGE SCALE GENOMIC DNA]</scope>
    <source>
        <strain evidence="4 5">LNHT1506</strain>
    </source>
</reference>
<sequence length="370" mass="42425">MVFSQDEITSGSAFHIINDNARRRLSTHKRSTENTTCTFAKASVRREFRNMTLSARKSFTNAVKCLQKIPPKSMSPNESVQYPGVKSRYDEYVATHINYTYNIHMTADFWAWHRYFIWNLEQDLHKCGYNGTLPYWDWQMDAEAPQDSELFNGDQYSMGSNGDYIANRTDTWVWPQEVTFPPGTGGGCVSKGPFSNYTVNLGPLDNPYGGNVVSNYQHNPRCLVRDLNPWFSRQYNTYTNITNLIMNHNNIVDFQAEAQGYFSRADPFGMHGGGHWMAGGNSTLMDFHSSPGDPLFFLHHAQVDRIWILWQQLDVENRQYAISGTSTLNNDPPSAEMTLNDILPFGFVANDRMFGDLMDTFVGPFCYRYQ</sequence>
<evidence type="ECO:0000256" key="1">
    <source>
        <dbReference type="ARBA" id="ARBA00022723"/>
    </source>
</evidence>
<name>A0A6H0XRQ1_9PEZI</name>
<gene>
    <name evidence="4" type="ORF">AMS68_002883</name>
</gene>
<evidence type="ECO:0000259" key="3">
    <source>
        <dbReference type="PROSITE" id="PS00498"/>
    </source>
</evidence>
<dbReference type="PROSITE" id="PS00498">
    <property type="entry name" value="TYROSINASE_2"/>
    <property type="match status" value="1"/>
</dbReference>
<organism evidence="4 5">
    <name type="scientific">Peltaster fructicola</name>
    <dbReference type="NCBI Taxonomy" id="286661"/>
    <lineage>
        <taxon>Eukaryota</taxon>
        <taxon>Fungi</taxon>
        <taxon>Dikarya</taxon>
        <taxon>Ascomycota</taxon>
        <taxon>Pezizomycotina</taxon>
        <taxon>Dothideomycetes</taxon>
        <taxon>Dothideomycetes incertae sedis</taxon>
        <taxon>Peltaster</taxon>
    </lineage>
</organism>
<dbReference type="Proteomes" id="UP000503462">
    <property type="component" value="Chromosome 2"/>
</dbReference>
<dbReference type="InterPro" id="IPR002227">
    <property type="entry name" value="Tyrosinase_Cu-bd"/>
</dbReference>
<dbReference type="PANTHER" id="PTHR11474">
    <property type="entry name" value="TYROSINASE FAMILY MEMBER"/>
    <property type="match status" value="1"/>
</dbReference>
<evidence type="ECO:0000313" key="5">
    <source>
        <dbReference type="Proteomes" id="UP000503462"/>
    </source>
</evidence>
<dbReference type="Pfam" id="PF00264">
    <property type="entry name" value="Tyrosinase"/>
    <property type="match status" value="1"/>
</dbReference>
<protein>
    <recommendedName>
        <fullName evidence="3">Tyrosinase copper-binding domain-containing protein</fullName>
    </recommendedName>
</protein>
<evidence type="ECO:0000313" key="4">
    <source>
        <dbReference type="EMBL" id="QIW97365.1"/>
    </source>
</evidence>
<dbReference type="OrthoDB" id="6132182at2759"/>
<dbReference type="InterPro" id="IPR050316">
    <property type="entry name" value="Tyrosinase/Hemocyanin"/>
</dbReference>
<keyword evidence="5" id="KW-1185">Reference proteome</keyword>
<feature type="domain" description="Tyrosinase copper-binding" evidence="3">
    <location>
        <begin position="293"/>
        <end position="304"/>
    </location>
</feature>
<accession>A0A6H0XRQ1</accession>
<dbReference type="EMBL" id="CP051140">
    <property type="protein sequence ID" value="QIW97365.1"/>
    <property type="molecule type" value="Genomic_DNA"/>
</dbReference>
<dbReference type="PRINTS" id="PR00092">
    <property type="entry name" value="TYROSINASE"/>
</dbReference>
<dbReference type="InterPro" id="IPR008922">
    <property type="entry name" value="Di-copper_centre_dom_sf"/>
</dbReference>
<dbReference type="Gene3D" id="1.10.1280.10">
    <property type="entry name" value="Di-copper center containing domain from catechol oxidase"/>
    <property type="match status" value="1"/>
</dbReference>
<evidence type="ECO:0000256" key="2">
    <source>
        <dbReference type="ARBA" id="ARBA00023002"/>
    </source>
</evidence>